<dbReference type="InterPro" id="IPR016186">
    <property type="entry name" value="C-type_lectin-like/link_sf"/>
</dbReference>
<dbReference type="EMBL" id="UXUI01007986">
    <property type="protein sequence ID" value="VDD90115.1"/>
    <property type="molecule type" value="Genomic_DNA"/>
</dbReference>
<dbReference type="AlphaFoldDB" id="A0A0N4V4W2"/>
<dbReference type="WBParaSite" id="EVEC_0000521301-mRNA-1">
    <property type="protein sequence ID" value="EVEC_0000521301-mRNA-1"/>
    <property type="gene ID" value="EVEC_0000521301"/>
</dbReference>
<dbReference type="PROSITE" id="PS50041">
    <property type="entry name" value="C_TYPE_LECTIN_2"/>
    <property type="match status" value="1"/>
</dbReference>
<dbReference type="Proteomes" id="UP000274131">
    <property type="component" value="Unassembled WGS sequence"/>
</dbReference>
<protein>
    <submittedName>
        <fullName evidence="4">C-type lectin domain-containing protein</fullName>
    </submittedName>
</protein>
<keyword evidence="3" id="KW-1185">Reference proteome</keyword>
<name>A0A0N4V4W2_ENTVE</name>
<dbReference type="OrthoDB" id="5860166at2759"/>
<sequence length="159" mass="18345">MLKSDFSEKINHELFWIGLRRWKGAWEWYNFIAQKKFTFSKKANRKLSCGYGGNKDGFGTASCYRRLPFLVFCSRGNVFVAELSENGSFWIGLRYVGDQWVYPDGTIPSFSDWAVDQPNNCCPVQEAFSVVHIPGKGWDDRSALQMESFICKYKSECCI</sequence>
<evidence type="ECO:0000313" key="3">
    <source>
        <dbReference type="Proteomes" id="UP000274131"/>
    </source>
</evidence>
<dbReference type="InterPro" id="IPR016187">
    <property type="entry name" value="CTDL_fold"/>
</dbReference>
<reference evidence="4" key="1">
    <citation type="submission" date="2017-02" db="UniProtKB">
        <authorList>
            <consortium name="WormBaseParasite"/>
        </authorList>
    </citation>
    <scope>IDENTIFICATION</scope>
</reference>
<evidence type="ECO:0000313" key="2">
    <source>
        <dbReference type="EMBL" id="VDD90115.1"/>
    </source>
</evidence>
<evidence type="ECO:0000313" key="4">
    <source>
        <dbReference type="WBParaSite" id="EVEC_0000521301-mRNA-1"/>
    </source>
</evidence>
<dbReference type="Gene3D" id="3.10.100.10">
    <property type="entry name" value="Mannose-Binding Protein A, subunit A"/>
    <property type="match status" value="1"/>
</dbReference>
<feature type="domain" description="C-type lectin" evidence="1">
    <location>
        <begin position="79"/>
        <end position="152"/>
    </location>
</feature>
<accession>A0A0N4V4W2</accession>
<reference evidence="2 3" key="2">
    <citation type="submission" date="2018-10" db="EMBL/GenBank/DDBJ databases">
        <authorList>
            <consortium name="Pathogen Informatics"/>
        </authorList>
    </citation>
    <scope>NUCLEOTIDE SEQUENCE [LARGE SCALE GENOMIC DNA]</scope>
</reference>
<proteinExistence type="predicted"/>
<evidence type="ECO:0000259" key="1">
    <source>
        <dbReference type="PROSITE" id="PS50041"/>
    </source>
</evidence>
<dbReference type="SUPFAM" id="SSF56436">
    <property type="entry name" value="C-type lectin-like"/>
    <property type="match status" value="1"/>
</dbReference>
<gene>
    <name evidence="2" type="ORF">EVEC_LOCUS4866</name>
</gene>
<organism evidence="4">
    <name type="scientific">Enterobius vermicularis</name>
    <name type="common">Human pinworm</name>
    <dbReference type="NCBI Taxonomy" id="51028"/>
    <lineage>
        <taxon>Eukaryota</taxon>
        <taxon>Metazoa</taxon>
        <taxon>Ecdysozoa</taxon>
        <taxon>Nematoda</taxon>
        <taxon>Chromadorea</taxon>
        <taxon>Rhabditida</taxon>
        <taxon>Spirurina</taxon>
        <taxon>Oxyuridomorpha</taxon>
        <taxon>Oxyuroidea</taxon>
        <taxon>Oxyuridae</taxon>
        <taxon>Enterobius</taxon>
    </lineage>
</organism>
<dbReference type="Pfam" id="PF00059">
    <property type="entry name" value="Lectin_C"/>
    <property type="match status" value="1"/>
</dbReference>
<dbReference type="InterPro" id="IPR001304">
    <property type="entry name" value="C-type_lectin-like"/>
</dbReference>